<keyword evidence="1" id="KW-0472">Membrane</keyword>
<gene>
    <name evidence="3" type="ORF">GGX14DRAFT_699695</name>
</gene>
<comment type="caution">
    <text evidence="3">The sequence shown here is derived from an EMBL/GenBank/DDBJ whole genome shotgun (WGS) entry which is preliminary data.</text>
</comment>
<reference evidence="3" key="1">
    <citation type="submission" date="2023-03" db="EMBL/GenBank/DDBJ databases">
        <title>Massive genome expansion in bonnet fungi (Mycena s.s.) driven by repeated elements and novel gene families across ecological guilds.</title>
        <authorList>
            <consortium name="Lawrence Berkeley National Laboratory"/>
            <person name="Harder C.B."/>
            <person name="Miyauchi S."/>
            <person name="Viragh M."/>
            <person name="Kuo A."/>
            <person name="Thoen E."/>
            <person name="Andreopoulos B."/>
            <person name="Lu D."/>
            <person name="Skrede I."/>
            <person name="Drula E."/>
            <person name="Henrissat B."/>
            <person name="Morin E."/>
            <person name="Kohler A."/>
            <person name="Barry K."/>
            <person name="LaButti K."/>
            <person name="Morin E."/>
            <person name="Salamov A."/>
            <person name="Lipzen A."/>
            <person name="Mereny Z."/>
            <person name="Hegedus B."/>
            <person name="Baldrian P."/>
            <person name="Stursova M."/>
            <person name="Weitz H."/>
            <person name="Taylor A."/>
            <person name="Grigoriev I.V."/>
            <person name="Nagy L.G."/>
            <person name="Martin F."/>
            <person name="Kauserud H."/>
        </authorList>
    </citation>
    <scope>NUCLEOTIDE SEQUENCE</scope>
    <source>
        <strain evidence="3">9144</strain>
    </source>
</reference>
<keyword evidence="4" id="KW-1185">Reference proteome</keyword>
<feature type="transmembrane region" description="Helical" evidence="1">
    <location>
        <begin position="146"/>
        <end position="168"/>
    </location>
</feature>
<evidence type="ECO:0000259" key="2">
    <source>
        <dbReference type="Pfam" id="PF20152"/>
    </source>
</evidence>
<feature type="transmembrane region" description="Helical" evidence="1">
    <location>
        <begin position="20"/>
        <end position="42"/>
    </location>
</feature>
<dbReference type="EMBL" id="JARJCW010000064">
    <property type="protein sequence ID" value="KAJ7200198.1"/>
    <property type="molecule type" value="Genomic_DNA"/>
</dbReference>
<feature type="transmembrane region" description="Helical" evidence="1">
    <location>
        <begin position="253"/>
        <end position="275"/>
    </location>
</feature>
<name>A0AAD6YB59_9AGAR</name>
<dbReference type="PANTHER" id="PTHR40465:SF1">
    <property type="entry name" value="DUF6534 DOMAIN-CONTAINING PROTEIN"/>
    <property type="match status" value="1"/>
</dbReference>
<feature type="transmembrane region" description="Helical" evidence="1">
    <location>
        <begin position="220"/>
        <end position="247"/>
    </location>
</feature>
<organism evidence="3 4">
    <name type="scientific">Mycena pura</name>
    <dbReference type="NCBI Taxonomy" id="153505"/>
    <lineage>
        <taxon>Eukaryota</taxon>
        <taxon>Fungi</taxon>
        <taxon>Dikarya</taxon>
        <taxon>Basidiomycota</taxon>
        <taxon>Agaricomycotina</taxon>
        <taxon>Agaricomycetes</taxon>
        <taxon>Agaricomycetidae</taxon>
        <taxon>Agaricales</taxon>
        <taxon>Marasmiineae</taxon>
        <taxon>Mycenaceae</taxon>
        <taxon>Mycena</taxon>
    </lineage>
</organism>
<dbReference type="InterPro" id="IPR045339">
    <property type="entry name" value="DUF6534"/>
</dbReference>
<evidence type="ECO:0000313" key="4">
    <source>
        <dbReference type="Proteomes" id="UP001219525"/>
    </source>
</evidence>
<evidence type="ECO:0000313" key="3">
    <source>
        <dbReference type="EMBL" id="KAJ7200198.1"/>
    </source>
</evidence>
<feature type="transmembrane region" description="Helical" evidence="1">
    <location>
        <begin position="188"/>
        <end position="208"/>
    </location>
</feature>
<accession>A0AAD6YB59</accession>
<feature type="transmembrane region" description="Helical" evidence="1">
    <location>
        <begin position="54"/>
        <end position="76"/>
    </location>
</feature>
<feature type="domain" description="DUF6534" evidence="2">
    <location>
        <begin position="194"/>
        <end position="279"/>
    </location>
</feature>
<dbReference type="Proteomes" id="UP001219525">
    <property type="component" value="Unassembled WGS sequence"/>
</dbReference>
<dbReference type="PANTHER" id="PTHR40465">
    <property type="entry name" value="CHROMOSOME 1, WHOLE GENOME SHOTGUN SEQUENCE"/>
    <property type="match status" value="1"/>
</dbReference>
<protein>
    <recommendedName>
        <fullName evidence="2">DUF6534 domain-containing protein</fullName>
    </recommendedName>
</protein>
<evidence type="ECO:0000256" key="1">
    <source>
        <dbReference type="SAM" id="Phobius"/>
    </source>
</evidence>
<dbReference type="Pfam" id="PF20152">
    <property type="entry name" value="DUF6534"/>
    <property type="match status" value="1"/>
</dbReference>
<proteinExistence type="predicted"/>
<keyword evidence="1" id="KW-1133">Transmembrane helix</keyword>
<sequence>MATPALSFPSFDVDDTLGAAFIGFAFSCAVVGLNTNQVFTYFLRYPGDKIVYKLLVLLVCALSWIDQVFIGHAVYFYCITNYVNPIIVIERVPWTLIVQLTVGVSARAPESESVIKTDSDSCQAAIGTIVRLCFAMRVWRFSKRNIPVTTMVVALTLAELGFSIVYTVKSFQTPYLTTIENLRIIASLALGAGAVTDVVIACALAFFLRQYRTGSKRADSLVTTLTVYAVNTGAITAIFSVSTLVLYDLRPTTFQFLAVYFLLTKLYSVSFMCTLNMRRIVRGKGTERSDERLTTGNSLSAQGLGSRFRLYGPRTPKKIKSNEGFGMGSMAKGGLSVEIGVHQEVSVVSGVGMAAGSPYAHAYPPQSGTSPTFSSPMSAYGADYNYGYGGYGSEAVARNDGRPVAL</sequence>
<dbReference type="AlphaFoldDB" id="A0AAD6YB59"/>
<keyword evidence="1" id="KW-0812">Transmembrane</keyword>